<dbReference type="OrthoDB" id="1677843at2"/>
<dbReference type="Proteomes" id="UP000199520">
    <property type="component" value="Unassembled WGS sequence"/>
</dbReference>
<reference evidence="3" key="1">
    <citation type="submission" date="2016-10" db="EMBL/GenBank/DDBJ databases">
        <authorList>
            <person name="Varghese N."/>
            <person name="Submissions S."/>
        </authorList>
    </citation>
    <scope>NUCLEOTIDE SEQUENCE [LARGE SCALE GENOMIC DNA]</scope>
    <source>
        <strain evidence="3">DSM 13327</strain>
    </source>
</reference>
<dbReference type="AlphaFoldDB" id="A0A1I4IIQ1"/>
<dbReference type="PANTHER" id="PTHR43155">
    <property type="entry name" value="CYCLIC DI-GMP PHOSPHODIESTERASE PA4108-RELATED"/>
    <property type="match status" value="1"/>
</dbReference>
<name>A0A1I4IIQ1_9FIRM</name>
<dbReference type="Gene3D" id="1.10.3210.10">
    <property type="entry name" value="Hypothetical protein af1432"/>
    <property type="match status" value="1"/>
</dbReference>
<dbReference type="PANTHER" id="PTHR43155:SF2">
    <property type="entry name" value="CYCLIC DI-GMP PHOSPHODIESTERASE PA4108"/>
    <property type="match status" value="1"/>
</dbReference>
<dbReference type="CDD" id="cd00077">
    <property type="entry name" value="HDc"/>
    <property type="match status" value="1"/>
</dbReference>
<proteinExistence type="predicted"/>
<keyword evidence="3" id="KW-1185">Reference proteome</keyword>
<feature type="domain" description="HD-GYP" evidence="1">
    <location>
        <begin position="105"/>
        <end position="302"/>
    </location>
</feature>
<dbReference type="InterPro" id="IPR037522">
    <property type="entry name" value="HD_GYP_dom"/>
</dbReference>
<dbReference type="EMBL" id="FOTS01000008">
    <property type="protein sequence ID" value="SFL54200.1"/>
    <property type="molecule type" value="Genomic_DNA"/>
</dbReference>
<dbReference type="Pfam" id="PF13487">
    <property type="entry name" value="HD_5"/>
    <property type="match status" value="1"/>
</dbReference>
<dbReference type="InterPro" id="IPR003607">
    <property type="entry name" value="HD/PDEase_dom"/>
</dbReference>
<dbReference type="RefSeq" id="WP_090933914.1">
    <property type="nucleotide sequence ID" value="NZ_FOTS01000008.1"/>
</dbReference>
<evidence type="ECO:0000313" key="3">
    <source>
        <dbReference type="Proteomes" id="UP000199520"/>
    </source>
</evidence>
<protein>
    <submittedName>
        <fullName evidence="2">HD domain-containing protein</fullName>
    </submittedName>
</protein>
<dbReference type="SMART" id="SM00471">
    <property type="entry name" value="HDc"/>
    <property type="match status" value="1"/>
</dbReference>
<accession>A0A1I4IIQ1</accession>
<dbReference type="SUPFAM" id="SSF109604">
    <property type="entry name" value="HD-domain/PDEase-like"/>
    <property type="match status" value="1"/>
</dbReference>
<sequence>MRQIRLTEVHPGMILARNLYSRKGHILLASGVRLTEVYLHKLRRLKVKTLFIHDESYADIAIPEYLSIETQQRALSILSSTMEKIHNKETFSIDSISNIASAIVEELIIQPSISIQLTGIATHDDYTLDHSLNCAVYTALLARSCDFTIPQIKEITCGALLHDVGKMKVDKRIINKPDRLTEKEFGIIKQHPQSGFNLLVKKRWELSSLVAHMAWQHHEKVDGTGYPRGLQGEEILNYARLLAITDVYEAITGCRPYRKAMKLEEAYTIIHSGLGTAFDEHFGNIFLSRMALYFPGMEVSLNTGEKAIVVSLCENTPRQPRIRMMTHPDGTSYSPPIEINLAENPHLSIVSTSHI</sequence>
<dbReference type="STRING" id="1123291.SAMN04490355_100881"/>
<evidence type="ECO:0000259" key="1">
    <source>
        <dbReference type="PROSITE" id="PS51832"/>
    </source>
</evidence>
<gene>
    <name evidence="2" type="ORF">SAMN04490355_100881</name>
</gene>
<evidence type="ECO:0000313" key="2">
    <source>
        <dbReference type="EMBL" id="SFL54200.1"/>
    </source>
</evidence>
<dbReference type="PROSITE" id="PS51832">
    <property type="entry name" value="HD_GYP"/>
    <property type="match status" value="1"/>
</dbReference>
<organism evidence="2 3">
    <name type="scientific">Pelosinus propionicus DSM 13327</name>
    <dbReference type="NCBI Taxonomy" id="1123291"/>
    <lineage>
        <taxon>Bacteria</taxon>
        <taxon>Bacillati</taxon>
        <taxon>Bacillota</taxon>
        <taxon>Negativicutes</taxon>
        <taxon>Selenomonadales</taxon>
        <taxon>Sporomusaceae</taxon>
        <taxon>Pelosinus</taxon>
    </lineage>
</organism>